<organism evidence="1 2">
    <name type="scientific">Aquimarina algicola</name>
    <dbReference type="NCBI Taxonomy" id="2589995"/>
    <lineage>
        <taxon>Bacteria</taxon>
        <taxon>Pseudomonadati</taxon>
        <taxon>Bacteroidota</taxon>
        <taxon>Flavobacteriia</taxon>
        <taxon>Flavobacteriales</taxon>
        <taxon>Flavobacteriaceae</taxon>
        <taxon>Aquimarina</taxon>
    </lineage>
</organism>
<name>A0A504JHB0_9FLAO</name>
<gene>
    <name evidence="1" type="ORF">FHK87_11065</name>
</gene>
<accession>A0A504JHB0</accession>
<evidence type="ECO:0000313" key="2">
    <source>
        <dbReference type="Proteomes" id="UP000315540"/>
    </source>
</evidence>
<dbReference type="OrthoDB" id="1162183at2"/>
<dbReference type="Proteomes" id="UP000315540">
    <property type="component" value="Unassembled WGS sequence"/>
</dbReference>
<sequence>MIFYNNQLMTSRAEAILYMVYNPEEFTNYDDHESALYIQLHELIERAIAEGDDPIMLIEEYLGVIYNSGDTTDEIATFLFQSDAMHKALWTLQTNWDTMDEHLPGNSRMFWEIDKEEAVQLYAQVTLRTYLEMLACQDQ</sequence>
<evidence type="ECO:0000313" key="1">
    <source>
        <dbReference type="EMBL" id="TPN85821.1"/>
    </source>
</evidence>
<keyword evidence="2" id="KW-1185">Reference proteome</keyword>
<dbReference type="AlphaFoldDB" id="A0A504JHB0"/>
<comment type="caution">
    <text evidence="1">The sequence shown here is derived from an EMBL/GenBank/DDBJ whole genome shotgun (WGS) entry which is preliminary data.</text>
</comment>
<protein>
    <submittedName>
        <fullName evidence="1">Uncharacterized protein</fullName>
    </submittedName>
</protein>
<dbReference type="EMBL" id="VFWZ01000003">
    <property type="protein sequence ID" value="TPN85821.1"/>
    <property type="molecule type" value="Genomic_DNA"/>
</dbReference>
<proteinExistence type="predicted"/>
<reference evidence="1 2" key="1">
    <citation type="submission" date="2019-06" db="EMBL/GenBank/DDBJ databases">
        <authorList>
            <person name="Meng X."/>
        </authorList>
    </citation>
    <scope>NUCLEOTIDE SEQUENCE [LARGE SCALE GENOMIC DNA]</scope>
    <source>
        <strain evidence="1 2">M625</strain>
    </source>
</reference>